<dbReference type="Proteomes" id="UP000702964">
    <property type="component" value="Unassembled WGS sequence"/>
</dbReference>
<comment type="caution">
    <text evidence="1">The sequence shown here is derived from an EMBL/GenBank/DDBJ whole genome shotgun (WGS) entry which is preliminary data.</text>
</comment>
<reference evidence="1" key="1">
    <citation type="journal article" date="2015" name="Genom Data">
        <title>Draft genome sequences of Phytophthora kernoviae and Phytophthora ramorum lineage EU2 from Scotland.</title>
        <authorList>
            <person name="Sambles C."/>
            <person name="Schlenzig A."/>
            <person name="O'Neill P."/>
            <person name="Grant M."/>
            <person name="Studholme D.J."/>
        </authorList>
    </citation>
    <scope>NUCLEOTIDE SEQUENCE</scope>
    <source>
        <strain evidence="1">00238/432</strain>
    </source>
</reference>
<sequence>PLEDVVVSSDDSVAGWSASAPTFDADDVAVLGEDAAEEKPPSRPLLLPVTPPHLLCRCSRYLSPFETSNRHHLIRCTQHPASPTVGSRYPGSSHRRSIRYTRHPEFPILVPHLGEPTHRRRTRCIQHPEFPICDPHWAVPTHPRAILARYSAESNDHRQIHCTRHPASPTAHRLAVSTPKTLQLMVPPAAEATLDRHH</sequence>
<accession>A0A8J4RRA2</accession>
<evidence type="ECO:0000313" key="1">
    <source>
        <dbReference type="EMBL" id="KAF4315241.1"/>
    </source>
</evidence>
<reference evidence="1" key="2">
    <citation type="submission" date="2020-02" db="EMBL/GenBank/DDBJ databases">
        <authorList>
            <person name="Studholme D.J."/>
        </authorList>
    </citation>
    <scope>NUCLEOTIDE SEQUENCE</scope>
    <source>
        <strain evidence="1">00238/432</strain>
    </source>
</reference>
<protein>
    <submittedName>
        <fullName evidence="1">Uncharacterized protein</fullName>
    </submittedName>
</protein>
<organism evidence="1 2">
    <name type="scientific">Phytophthora kernoviae 00238/432</name>
    <dbReference type="NCBI Taxonomy" id="1284355"/>
    <lineage>
        <taxon>Eukaryota</taxon>
        <taxon>Sar</taxon>
        <taxon>Stramenopiles</taxon>
        <taxon>Oomycota</taxon>
        <taxon>Peronosporomycetes</taxon>
        <taxon>Peronosporales</taxon>
        <taxon>Peronosporaceae</taxon>
        <taxon>Phytophthora</taxon>
    </lineage>
</organism>
<dbReference type="AlphaFoldDB" id="A0A8J4RRA2"/>
<gene>
    <name evidence="1" type="ORF">G195_011240</name>
</gene>
<proteinExistence type="predicted"/>
<dbReference type="EMBL" id="AOFI03000935">
    <property type="protein sequence ID" value="KAF4315241.1"/>
    <property type="molecule type" value="Genomic_DNA"/>
</dbReference>
<feature type="non-terminal residue" evidence="1">
    <location>
        <position position="1"/>
    </location>
</feature>
<name>A0A8J4RRA2_9STRA</name>
<evidence type="ECO:0000313" key="2">
    <source>
        <dbReference type="Proteomes" id="UP000702964"/>
    </source>
</evidence>